<comment type="caution">
    <text evidence="7">The sequence shown here is derived from an EMBL/GenBank/DDBJ whole genome shotgun (WGS) entry which is preliminary data.</text>
</comment>
<evidence type="ECO:0000313" key="8">
    <source>
        <dbReference type="Proteomes" id="UP000324104"/>
    </source>
</evidence>
<dbReference type="PIRSF" id="PIRSF036492">
    <property type="entry name" value="ALDH"/>
    <property type="match status" value="1"/>
</dbReference>
<keyword evidence="8" id="KW-1185">Reference proteome</keyword>
<dbReference type="AlphaFoldDB" id="A0A5D5AM77"/>
<dbReference type="GO" id="GO:0006081">
    <property type="term" value="P:aldehyde metabolic process"/>
    <property type="evidence" value="ECO:0007669"/>
    <property type="project" value="InterPro"/>
</dbReference>
<dbReference type="PROSITE" id="PS00687">
    <property type="entry name" value="ALDEHYDE_DEHYDR_GLU"/>
    <property type="match status" value="1"/>
</dbReference>
<dbReference type="Proteomes" id="UP000324104">
    <property type="component" value="Unassembled WGS sequence"/>
</dbReference>
<evidence type="ECO:0000256" key="4">
    <source>
        <dbReference type="PROSITE-ProRule" id="PRU10007"/>
    </source>
</evidence>
<keyword evidence="2" id="KW-0521">NADP</keyword>
<evidence type="ECO:0000259" key="6">
    <source>
        <dbReference type="Pfam" id="PF00171"/>
    </source>
</evidence>
<evidence type="ECO:0000256" key="3">
    <source>
        <dbReference type="ARBA" id="ARBA00023002"/>
    </source>
</evidence>
<dbReference type="Gene3D" id="3.40.605.10">
    <property type="entry name" value="Aldehyde Dehydrogenase, Chain A, domain 1"/>
    <property type="match status" value="1"/>
</dbReference>
<name>A0A5D5AM77_9EURY</name>
<protein>
    <submittedName>
        <fullName evidence="7">Succinate-semialdehyde dehydrogenase (NADP(+))</fullName>
    </submittedName>
</protein>
<dbReference type="InterPro" id="IPR016163">
    <property type="entry name" value="Ald_DH_C"/>
</dbReference>
<comment type="similarity">
    <text evidence="1 5">Belongs to the aldehyde dehydrogenase family.</text>
</comment>
<dbReference type="InterPro" id="IPR029510">
    <property type="entry name" value="Ald_DH_CS_GLU"/>
</dbReference>
<dbReference type="RefSeq" id="WP_149080638.1">
    <property type="nucleotide sequence ID" value="NZ_VTAW01000005.1"/>
</dbReference>
<dbReference type="PANTHER" id="PTHR11699">
    <property type="entry name" value="ALDEHYDE DEHYDROGENASE-RELATED"/>
    <property type="match status" value="1"/>
</dbReference>
<gene>
    <name evidence="7" type="ORF">FYC77_06235</name>
</gene>
<evidence type="ECO:0000256" key="2">
    <source>
        <dbReference type="ARBA" id="ARBA00022857"/>
    </source>
</evidence>
<sequence length="528" mass="56132">MARTSGSRILEETTIESERLEGLAARIETSGDSSSLEVRTPVTDEPIGAIPACTADDVAAAVDRARSAQADWERATVDERAAILERFGDLVLNRRAELLDVVQLETGKSRQHALEEILDVPLTCSYYAANGPSILADADRSGAVPLASDATVTYDPVGVVGVISPWNYPLTLAMTDAIPALLAGNAVVCKPDERTPFIALALADLLAEAGLPDGLFQIVTGEGETVGPALIDAVDYVAFTGGTETGRTVAERAGRNLIDCSLELGGKNPMVVLDDADPETAARGAVKGAFTNAGQLCLAPERIYVDDRQYDEFVDAFVGATRRLELGLEFDYGPEVGSLIDGDHLEGVREHVESAVADGASLLSGGRARSDVGPFCYEPTILTDVDPDSRVACEETFGPVVSVHPVSGIDEALERANDSEYGLNASVWTTDRERGRGVARKIECGTVCVNDPYTVGWAATDAPMGGVGDSGLGRRHGPEGLRRYVDARTIATSRIGPLDAPPGVPPRWFARFMLGLTTIQRRLARWLP</sequence>
<dbReference type="Pfam" id="PF00171">
    <property type="entry name" value="Aldedh"/>
    <property type="match status" value="1"/>
</dbReference>
<keyword evidence="3 5" id="KW-0560">Oxidoreductase</keyword>
<dbReference type="InterPro" id="IPR016161">
    <property type="entry name" value="Ald_DH/histidinol_DH"/>
</dbReference>
<dbReference type="FunFam" id="3.40.605.10:FF:000010">
    <property type="entry name" value="N-succinylglutamate 5-semialdehyde dehydrogenase"/>
    <property type="match status" value="1"/>
</dbReference>
<dbReference type="FunFam" id="3.40.309.10:FF:000009">
    <property type="entry name" value="Aldehyde dehydrogenase A"/>
    <property type="match status" value="1"/>
</dbReference>
<evidence type="ECO:0000256" key="1">
    <source>
        <dbReference type="ARBA" id="ARBA00009986"/>
    </source>
</evidence>
<feature type="active site" evidence="4">
    <location>
        <position position="263"/>
    </location>
</feature>
<accession>A0A5D5AM77</accession>
<dbReference type="NCBIfam" id="NF006916">
    <property type="entry name" value="PRK09407.1"/>
    <property type="match status" value="1"/>
</dbReference>
<dbReference type="GO" id="GO:0016620">
    <property type="term" value="F:oxidoreductase activity, acting on the aldehyde or oxo group of donors, NAD or NADP as acceptor"/>
    <property type="evidence" value="ECO:0007669"/>
    <property type="project" value="InterPro"/>
</dbReference>
<dbReference type="InterPro" id="IPR012394">
    <property type="entry name" value="Aldehyde_DH_NAD(P)"/>
</dbReference>
<evidence type="ECO:0000313" key="7">
    <source>
        <dbReference type="EMBL" id="TYT62909.1"/>
    </source>
</evidence>
<dbReference type="InterPro" id="IPR015590">
    <property type="entry name" value="Aldehyde_DH_dom"/>
</dbReference>
<evidence type="ECO:0000256" key="5">
    <source>
        <dbReference type="RuleBase" id="RU003345"/>
    </source>
</evidence>
<organism evidence="7 8">
    <name type="scientific">Natrialba swarupiae</name>
    <dbReference type="NCBI Taxonomy" id="2448032"/>
    <lineage>
        <taxon>Archaea</taxon>
        <taxon>Methanobacteriati</taxon>
        <taxon>Methanobacteriota</taxon>
        <taxon>Stenosarchaea group</taxon>
        <taxon>Halobacteria</taxon>
        <taxon>Halobacteriales</taxon>
        <taxon>Natrialbaceae</taxon>
        <taxon>Natrialba</taxon>
    </lineage>
</organism>
<dbReference type="Gene3D" id="3.40.309.10">
    <property type="entry name" value="Aldehyde Dehydrogenase, Chain A, domain 2"/>
    <property type="match status" value="1"/>
</dbReference>
<dbReference type="EMBL" id="VTAW01000005">
    <property type="protein sequence ID" value="TYT62909.1"/>
    <property type="molecule type" value="Genomic_DNA"/>
</dbReference>
<reference evidence="7 8" key="1">
    <citation type="submission" date="2019-08" db="EMBL/GenBank/DDBJ databases">
        <title>Archaea genome.</title>
        <authorList>
            <person name="Kajale S."/>
            <person name="Shouche Y."/>
            <person name="Deshpande N."/>
            <person name="Sharma A."/>
        </authorList>
    </citation>
    <scope>NUCLEOTIDE SEQUENCE [LARGE SCALE GENOMIC DNA]</scope>
    <source>
        <strain evidence="7 8">ESP3B_9</strain>
    </source>
</reference>
<dbReference type="InterPro" id="IPR016162">
    <property type="entry name" value="Ald_DH_N"/>
</dbReference>
<feature type="domain" description="Aldehyde dehydrogenase" evidence="6">
    <location>
        <begin position="31"/>
        <end position="490"/>
    </location>
</feature>
<dbReference type="SUPFAM" id="SSF53720">
    <property type="entry name" value="ALDH-like"/>
    <property type="match status" value="1"/>
</dbReference>
<proteinExistence type="inferred from homology"/>